<dbReference type="KEGG" id="acht:bsdcttw_40110"/>
<evidence type="ECO:0000256" key="3">
    <source>
        <dbReference type="ARBA" id="ARBA00022801"/>
    </source>
</evidence>
<evidence type="ECO:0000256" key="2">
    <source>
        <dbReference type="ARBA" id="ARBA00022651"/>
    </source>
</evidence>
<organism evidence="9 10">
    <name type="scientific">Anaerocolumna chitinilytica</name>
    <dbReference type="NCBI Taxonomy" id="1727145"/>
    <lineage>
        <taxon>Bacteria</taxon>
        <taxon>Bacillati</taxon>
        <taxon>Bacillota</taxon>
        <taxon>Clostridia</taxon>
        <taxon>Lachnospirales</taxon>
        <taxon>Lachnospiraceae</taxon>
        <taxon>Anaerocolumna</taxon>
    </lineage>
</organism>
<dbReference type="PANTHER" id="PTHR43772:SF2">
    <property type="entry name" value="PUTATIVE (AFU_ORTHOLOGUE AFUA_2G04480)-RELATED"/>
    <property type="match status" value="1"/>
</dbReference>
<dbReference type="EMBL" id="AP023368">
    <property type="protein sequence ID" value="BCK00971.1"/>
    <property type="molecule type" value="Genomic_DNA"/>
</dbReference>
<feature type="active site" description="Proton acceptor" evidence="6">
    <location>
        <position position="177"/>
    </location>
</feature>
<accession>A0A7I8DRC2</accession>
<dbReference type="GO" id="GO:0004553">
    <property type="term" value="F:hydrolase activity, hydrolyzing O-glycosyl compounds"/>
    <property type="evidence" value="ECO:0007669"/>
    <property type="project" value="InterPro"/>
</dbReference>
<dbReference type="Proteomes" id="UP000515703">
    <property type="component" value="Chromosome"/>
</dbReference>
<name>A0A7I8DRC2_9FIRM</name>
<evidence type="ECO:0000256" key="1">
    <source>
        <dbReference type="ARBA" id="ARBA00009865"/>
    </source>
</evidence>
<gene>
    <name evidence="9" type="ORF">bsdcttw_40110</name>
</gene>
<comment type="similarity">
    <text evidence="1 8">Belongs to the glycosyl hydrolase 43 family.</text>
</comment>
<proteinExistence type="inferred from homology"/>
<evidence type="ECO:0000313" key="10">
    <source>
        <dbReference type="Proteomes" id="UP000515703"/>
    </source>
</evidence>
<dbReference type="Gene3D" id="2.115.10.20">
    <property type="entry name" value="Glycosyl hydrolase domain, family 43"/>
    <property type="match status" value="1"/>
</dbReference>
<evidence type="ECO:0000313" key="9">
    <source>
        <dbReference type="EMBL" id="BCK00971.1"/>
    </source>
</evidence>
<dbReference type="GO" id="GO:0045493">
    <property type="term" value="P:xylan catabolic process"/>
    <property type="evidence" value="ECO:0007669"/>
    <property type="project" value="UniProtKB-KW"/>
</dbReference>
<evidence type="ECO:0000256" key="5">
    <source>
        <dbReference type="ARBA" id="ARBA00023295"/>
    </source>
</evidence>
<feature type="active site" description="Proton donor" evidence="6">
    <location>
        <position position="337"/>
    </location>
</feature>
<evidence type="ECO:0000256" key="8">
    <source>
        <dbReference type="RuleBase" id="RU361187"/>
    </source>
</evidence>
<dbReference type="SUPFAM" id="SSF75005">
    <property type="entry name" value="Arabinanase/levansucrase/invertase"/>
    <property type="match status" value="1"/>
</dbReference>
<dbReference type="CDD" id="cd08991">
    <property type="entry name" value="GH43_HoAraf43-like"/>
    <property type="match status" value="1"/>
</dbReference>
<protein>
    <submittedName>
        <fullName evidence="9">Uncharacterized protein</fullName>
    </submittedName>
</protein>
<dbReference type="InterPro" id="IPR006710">
    <property type="entry name" value="Glyco_hydro_43"/>
</dbReference>
<keyword evidence="3 8" id="KW-0378">Hydrolase</keyword>
<reference evidence="9 10" key="1">
    <citation type="submission" date="2020-08" db="EMBL/GenBank/DDBJ databases">
        <title>Draft genome sequencing of an Anaerocolumna strain isolated from anoxic soil subjected to BSD treatment.</title>
        <authorList>
            <person name="Uek A."/>
            <person name="Tonouchi A."/>
        </authorList>
    </citation>
    <scope>NUCLEOTIDE SEQUENCE [LARGE SCALE GENOMIC DNA]</scope>
    <source>
        <strain evidence="9 10">CTTW</strain>
    </source>
</reference>
<feature type="site" description="Important for catalytic activity, responsible for pKa modulation of the active site Glu and correct orientation of both the proton donor and substrate" evidence="7">
    <location>
        <position position="275"/>
    </location>
</feature>
<reference evidence="9 10" key="2">
    <citation type="submission" date="2020-08" db="EMBL/GenBank/DDBJ databases">
        <authorList>
            <person name="Ueki A."/>
            <person name="Tonouchi A."/>
        </authorList>
    </citation>
    <scope>NUCLEOTIDE SEQUENCE [LARGE SCALE GENOMIC DNA]</scope>
    <source>
        <strain evidence="9 10">CTTW</strain>
    </source>
</reference>
<dbReference type="Pfam" id="PF04616">
    <property type="entry name" value="Glyco_hydro_43"/>
    <property type="match status" value="1"/>
</dbReference>
<dbReference type="RefSeq" id="WP_185256589.1">
    <property type="nucleotide sequence ID" value="NZ_AP023368.1"/>
</dbReference>
<evidence type="ECO:0000256" key="4">
    <source>
        <dbReference type="ARBA" id="ARBA00023277"/>
    </source>
</evidence>
<keyword evidence="5 8" id="KW-0326">Glycosidase</keyword>
<dbReference type="InterPro" id="IPR052176">
    <property type="entry name" value="Glycosyl_Hydrlase_43_Enz"/>
</dbReference>
<keyword evidence="2" id="KW-0858">Xylan degradation</keyword>
<keyword evidence="4" id="KW-0119">Carbohydrate metabolism</keyword>
<dbReference type="AlphaFoldDB" id="A0A7I8DRC2"/>
<keyword evidence="10" id="KW-1185">Reference proteome</keyword>
<dbReference type="PANTHER" id="PTHR43772">
    <property type="entry name" value="ENDO-1,4-BETA-XYLANASE"/>
    <property type="match status" value="1"/>
</dbReference>
<keyword evidence="2" id="KW-0624">Polysaccharide degradation</keyword>
<evidence type="ECO:0000256" key="6">
    <source>
        <dbReference type="PIRSR" id="PIRSR606710-1"/>
    </source>
</evidence>
<evidence type="ECO:0000256" key="7">
    <source>
        <dbReference type="PIRSR" id="PIRSR606710-2"/>
    </source>
</evidence>
<sequence length="460" mass="51948">MNWIVIKEENIDGTNFTLQAEGEVSALEDWWGIQFLADSASPDTSGYLFRLTGEGCSELLLLSEKTEAHILQRRKTGSIIPDHPYRITIEKKDNIFTGFLEDALRASSASLWPLFELPLPAVSGNLAALVIAPHTEAPGKNEKPLCHNFHICSLPCSEPAMPSVPQYQNPILNGYADPDILFYQGTYYLYATSSTMPVGFEAYQSKDLVNWEYSGRIMEEAWGQKRWYWAPGIIEKGGKFYLLASVNEHLGIAVSTSPVGPFIPEPDYLFDKSIDGHFFLDEDGSLYIYYVSWREGKTYAIYAMKMEDDCVTPILRTETLVIKADEEWEQQQAPVAEAPYVIKHRGKYYLTYSGSHFESKGYAVGYAVSDSPLGPFVKYEGNPILSHHYLAHGPGHHCLVKAPLSEDIFIIYHTHHNTEAVQPRNICIDRIRFVPEEGKEDRLEVYGPTVTPQPYPFPIN</sequence>
<dbReference type="InterPro" id="IPR023296">
    <property type="entry name" value="Glyco_hydro_beta-prop_sf"/>
</dbReference>